<name>A0A1G2R6B7_9BACT</name>
<organism evidence="6 7">
    <name type="scientific">Candidatus Wildermuthbacteria bacterium RIFCSPHIGHO2_02_FULL_47_17</name>
    <dbReference type="NCBI Taxonomy" id="1802452"/>
    <lineage>
        <taxon>Bacteria</taxon>
        <taxon>Candidatus Wildermuthiibacteriota</taxon>
    </lineage>
</organism>
<feature type="transmembrane region" description="Helical" evidence="5">
    <location>
        <begin position="93"/>
        <end position="113"/>
    </location>
</feature>
<evidence type="ECO:0008006" key="8">
    <source>
        <dbReference type="Google" id="ProtNLM"/>
    </source>
</evidence>
<dbReference type="InterPro" id="IPR032808">
    <property type="entry name" value="DoxX"/>
</dbReference>
<reference evidence="6 7" key="1">
    <citation type="journal article" date="2016" name="Nat. Commun.">
        <title>Thousands of microbial genomes shed light on interconnected biogeochemical processes in an aquifer system.</title>
        <authorList>
            <person name="Anantharaman K."/>
            <person name="Brown C.T."/>
            <person name="Hug L.A."/>
            <person name="Sharon I."/>
            <person name="Castelle C.J."/>
            <person name="Probst A.J."/>
            <person name="Thomas B.C."/>
            <person name="Singh A."/>
            <person name="Wilkins M.J."/>
            <person name="Karaoz U."/>
            <person name="Brodie E.L."/>
            <person name="Williams K.H."/>
            <person name="Hubbard S.S."/>
            <person name="Banfield J.F."/>
        </authorList>
    </citation>
    <scope>NUCLEOTIDE SEQUENCE [LARGE SCALE GENOMIC DNA]</scope>
</reference>
<keyword evidence="4 5" id="KW-0472">Membrane</keyword>
<evidence type="ECO:0000256" key="1">
    <source>
        <dbReference type="ARBA" id="ARBA00004141"/>
    </source>
</evidence>
<gene>
    <name evidence="6" type="ORF">A3D59_04540</name>
</gene>
<comment type="subcellular location">
    <subcellularLocation>
        <location evidence="1">Membrane</location>
        <topology evidence="1">Multi-pass membrane protein</topology>
    </subcellularLocation>
</comment>
<feature type="transmembrane region" description="Helical" evidence="5">
    <location>
        <begin position="66"/>
        <end position="87"/>
    </location>
</feature>
<comment type="caution">
    <text evidence="6">The sequence shown here is derived from an EMBL/GenBank/DDBJ whole genome shotgun (WGS) entry which is preliminary data.</text>
</comment>
<evidence type="ECO:0000313" key="7">
    <source>
        <dbReference type="Proteomes" id="UP000179258"/>
    </source>
</evidence>
<dbReference type="AlphaFoldDB" id="A0A1G2R6B7"/>
<evidence type="ECO:0000256" key="2">
    <source>
        <dbReference type="ARBA" id="ARBA00022692"/>
    </source>
</evidence>
<evidence type="ECO:0000256" key="5">
    <source>
        <dbReference type="SAM" id="Phobius"/>
    </source>
</evidence>
<dbReference type="Proteomes" id="UP000179258">
    <property type="component" value="Unassembled WGS sequence"/>
</dbReference>
<accession>A0A1G2R6B7</accession>
<sequence>MEKASFHILRVGTGITFLWIGILILRDPEGWSGMILWWVRDVLGFFAPSPSGALVATAFLDIAVGFFMLIGVFTWIAALVGVLHLSLVLTVVGINLITVRDIGLLASALALLLDSMPDKYRFWTHKAQRSPAI</sequence>
<feature type="transmembrane region" description="Helical" evidence="5">
    <location>
        <begin position="7"/>
        <end position="25"/>
    </location>
</feature>
<evidence type="ECO:0000256" key="4">
    <source>
        <dbReference type="ARBA" id="ARBA00023136"/>
    </source>
</evidence>
<proteinExistence type="predicted"/>
<keyword evidence="2 5" id="KW-0812">Transmembrane</keyword>
<dbReference type="Pfam" id="PF07681">
    <property type="entry name" value="DoxX"/>
    <property type="match status" value="1"/>
</dbReference>
<protein>
    <recommendedName>
        <fullName evidence="8">DoxX family protein</fullName>
    </recommendedName>
</protein>
<evidence type="ECO:0000256" key="3">
    <source>
        <dbReference type="ARBA" id="ARBA00022989"/>
    </source>
</evidence>
<keyword evidence="3 5" id="KW-1133">Transmembrane helix</keyword>
<evidence type="ECO:0000313" key="6">
    <source>
        <dbReference type="EMBL" id="OHA68405.1"/>
    </source>
</evidence>
<dbReference type="EMBL" id="MHTX01000017">
    <property type="protein sequence ID" value="OHA68405.1"/>
    <property type="molecule type" value="Genomic_DNA"/>
</dbReference>